<evidence type="ECO:0008006" key="9">
    <source>
        <dbReference type="Google" id="ProtNLM"/>
    </source>
</evidence>
<dbReference type="GeneID" id="100783537"/>
<evidence type="ECO:0000259" key="5">
    <source>
        <dbReference type="Pfam" id="PF25598"/>
    </source>
</evidence>
<dbReference type="SMART" id="SM00185">
    <property type="entry name" value="ARM"/>
    <property type="match status" value="6"/>
</dbReference>
<gene>
    <name evidence="7" type="primary">LOC100783537</name>
    <name evidence="6" type="ORF">GLYMA_13G246700</name>
</gene>
<dbReference type="AlphaFoldDB" id="I1M2D0"/>
<evidence type="ECO:0000256" key="2">
    <source>
        <dbReference type="PROSITE-ProRule" id="PRU00259"/>
    </source>
</evidence>
<dbReference type="InterPro" id="IPR011989">
    <property type="entry name" value="ARM-like"/>
</dbReference>
<dbReference type="OrthoDB" id="7537227at2759"/>
<dbReference type="Gramene" id="KRH21580">
    <property type="protein sequence ID" value="KRH21580"/>
    <property type="gene ID" value="GLYMA_13G246700"/>
</dbReference>
<keyword evidence="3" id="KW-0812">Transmembrane</keyword>
<sequence length="562" mass="61589">MGDEQPSTTAVSGLRRVITLISSLISLSLSIRVFAGKWQLIRSRLEELHSALVAGDATSLSGELPAITGTAEECHELARRCLDLSYSGKLLMQSDLDVTLGKLEAHVKKLSEIFKKNVSMHGYAVVVSRPGFGACKDDMRFYLRDLLTRMKVGDLGMKKQALVNLHEVVVEDEKYVKLVAEVSEFVHVLVDFLGCNEVEVVEEAAKVVSLVAGFDSHKGVLVSAGVIAPLIRVLECGSEVGKVGAARCLQRLTENSDNAWCVSAHGGVTALLRICESVECKGELVGPACGVLRNLCGVEEIKRFMVEEGVVSTFVRLVRSKDETVQVSSIELIKSIASDDDLVRQMVVKEGGVRVLLRVLDPKWTCSSKIREVVMRAIENLCFSSPSCVSVLLSYGFVDQLMYYVRNGEALVQELALKVAFRFCETSEEAKKALGDAGFMAELVKFLNAKSFEVREMAAEALSGMVMVAKNRKRFVQDDQNIALLLQLLDPGEGNSGNKKLLISILMSLTSCNSGRKKIVSSGYAKNIERLAEAEVSSDAKRLVRKLSTNRFRSMLNGIWHS</sequence>
<keyword evidence="8" id="KW-1185">Reference proteome</keyword>
<evidence type="ECO:0000313" key="8">
    <source>
        <dbReference type="Proteomes" id="UP000008827"/>
    </source>
</evidence>
<dbReference type="EnsemblPlants" id="KRH21580">
    <property type="protein sequence ID" value="KRH21580"/>
    <property type="gene ID" value="GLYMA_13G246700"/>
</dbReference>
<evidence type="ECO:0000259" key="4">
    <source>
        <dbReference type="Pfam" id="PF23005"/>
    </source>
</evidence>
<dbReference type="SUPFAM" id="SSF48371">
    <property type="entry name" value="ARM repeat"/>
    <property type="match status" value="1"/>
</dbReference>
<name>I1M2D0_SOYBN</name>
<dbReference type="InterPro" id="IPR058678">
    <property type="entry name" value="ARM_PUB"/>
</dbReference>
<keyword evidence="3" id="KW-1133">Transmembrane helix</keyword>
<protein>
    <recommendedName>
        <fullName evidence="9">Vacuolar protein 8</fullName>
    </recommendedName>
</protein>
<evidence type="ECO:0000313" key="7">
    <source>
        <dbReference type="EnsemblPlants" id="KRH21580"/>
    </source>
</evidence>
<dbReference type="OMA" id="RFVQDDQ"/>
<dbReference type="Proteomes" id="UP000008827">
    <property type="component" value="Chromosome 13"/>
</dbReference>
<feature type="transmembrane region" description="Helical" evidence="3">
    <location>
        <begin position="17"/>
        <end position="35"/>
    </location>
</feature>
<dbReference type="InterPro" id="IPR016024">
    <property type="entry name" value="ARM-type_fold"/>
</dbReference>
<dbReference type="PaxDb" id="3847-GLYMA13G32040.1"/>
<dbReference type="PROSITE" id="PS50176">
    <property type="entry name" value="ARM_REPEAT"/>
    <property type="match status" value="1"/>
</dbReference>
<proteinExistence type="predicted"/>
<keyword evidence="1" id="KW-0677">Repeat</keyword>
<dbReference type="InterPro" id="IPR054296">
    <property type="entry name" value="DUF7032"/>
</dbReference>
<dbReference type="Gene3D" id="1.25.10.10">
    <property type="entry name" value="Leucine-rich Repeat Variant"/>
    <property type="match status" value="1"/>
</dbReference>
<feature type="repeat" description="ARM" evidence="2">
    <location>
        <begin position="266"/>
        <end position="310"/>
    </location>
</feature>
<evidence type="ECO:0000256" key="3">
    <source>
        <dbReference type="SAM" id="Phobius"/>
    </source>
</evidence>
<organism evidence="6">
    <name type="scientific">Glycine max</name>
    <name type="common">Soybean</name>
    <name type="synonym">Glycine hispida</name>
    <dbReference type="NCBI Taxonomy" id="3847"/>
    <lineage>
        <taxon>Eukaryota</taxon>
        <taxon>Viridiplantae</taxon>
        <taxon>Streptophyta</taxon>
        <taxon>Embryophyta</taxon>
        <taxon>Tracheophyta</taxon>
        <taxon>Spermatophyta</taxon>
        <taxon>Magnoliopsida</taxon>
        <taxon>eudicotyledons</taxon>
        <taxon>Gunneridae</taxon>
        <taxon>Pentapetalae</taxon>
        <taxon>rosids</taxon>
        <taxon>fabids</taxon>
        <taxon>Fabales</taxon>
        <taxon>Fabaceae</taxon>
        <taxon>Papilionoideae</taxon>
        <taxon>50 kb inversion clade</taxon>
        <taxon>NPAAA clade</taxon>
        <taxon>indigoferoid/millettioid clade</taxon>
        <taxon>Phaseoleae</taxon>
        <taxon>Glycine</taxon>
        <taxon>Glycine subgen. Soja</taxon>
    </lineage>
</organism>
<accession>I1M2D0</accession>
<dbReference type="InterPro" id="IPR000225">
    <property type="entry name" value="Armadillo"/>
</dbReference>
<dbReference type="GO" id="GO:0000221">
    <property type="term" value="C:vacuolar proton-transporting V-type ATPase, V1 domain"/>
    <property type="evidence" value="ECO:0007669"/>
    <property type="project" value="InterPro"/>
</dbReference>
<feature type="domain" description="DUF7032" evidence="4">
    <location>
        <begin position="16"/>
        <end position="118"/>
    </location>
</feature>
<dbReference type="PANTHER" id="PTHR46043:SF5">
    <property type="entry name" value="ARM REPEAT SUPERFAMILY PROTEIN"/>
    <property type="match status" value="1"/>
</dbReference>
<dbReference type="RefSeq" id="XP_040864268.1">
    <property type="nucleotide sequence ID" value="XM_041008334.1"/>
</dbReference>
<feature type="domain" description="U-box" evidence="5">
    <location>
        <begin position="249"/>
        <end position="445"/>
    </location>
</feature>
<reference evidence="7" key="2">
    <citation type="submission" date="2018-02" db="UniProtKB">
        <authorList>
            <consortium name="EnsemblPlants"/>
        </authorList>
    </citation>
    <scope>IDENTIFICATION</scope>
    <source>
        <strain evidence="7">Williams 82</strain>
    </source>
</reference>
<evidence type="ECO:0000313" key="6">
    <source>
        <dbReference type="EMBL" id="KRH21580.1"/>
    </source>
</evidence>
<reference evidence="6 7" key="1">
    <citation type="journal article" date="2010" name="Nature">
        <title>Genome sequence of the palaeopolyploid soybean.</title>
        <authorList>
            <person name="Schmutz J."/>
            <person name="Cannon S.B."/>
            <person name="Schlueter J."/>
            <person name="Ma J."/>
            <person name="Mitros T."/>
            <person name="Nelson W."/>
            <person name="Hyten D.L."/>
            <person name="Song Q."/>
            <person name="Thelen J.J."/>
            <person name="Cheng J."/>
            <person name="Xu D."/>
            <person name="Hellsten U."/>
            <person name="May G.D."/>
            <person name="Yu Y."/>
            <person name="Sakurai T."/>
            <person name="Umezawa T."/>
            <person name="Bhattacharyya M.K."/>
            <person name="Sandhu D."/>
            <person name="Valliyodan B."/>
            <person name="Lindquist E."/>
            <person name="Peto M."/>
            <person name="Grant D."/>
            <person name="Shu S."/>
            <person name="Goodstein D."/>
            <person name="Barry K."/>
            <person name="Futrell-Griggs M."/>
            <person name="Abernathy B."/>
            <person name="Du J."/>
            <person name="Tian Z."/>
            <person name="Zhu L."/>
            <person name="Gill N."/>
            <person name="Joshi T."/>
            <person name="Libault M."/>
            <person name="Sethuraman A."/>
            <person name="Zhang X.-C."/>
            <person name="Shinozaki K."/>
            <person name="Nguyen H.T."/>
            <person name="Wing R.A."/>
            <person name="Cregan P."/>
            <person name="Specht J."/>
            <person name="Grimwood J."/>
            <person name="Rokhsar D."/>
            <person name="Stacey G."/>
            <person name="Shoemaker R.C."/>
            <person name="Jackson S.A."/>
        </authorList>
    </citation>
    <scope>NUCLEOTIDE SEQUENCE [LARGE SCALE GENOMIC DNA]</scope>
    <source>
        <strain evidence="7">cv. Williams 82</strain>
        <tissue evidence="6">Callus</tissue>
    </source>
</reference>
<dbReference type="Pfam" id="PF25598">
    <property type="entry name" value="ARM_PUB"/>
    <property type="match status" value="1"/>
</dbReference>
<evidence type="ECO:0000256" key="1">
    <source>
        <dbReference type="ARBA" id="ARBA00022737"/>
    </source>
</evidence>
<dbReference type="HOGENOM" id="CLU_024029_0_0_1"/>
<dbReference type="SMR" id="I1M2D0"/>
<dbReference type="Pfam" id="PF23005">
    <property type="entry name" value="DUF7032"/>
    <property type="match status" value="1"/>
</dbReference>
<dbReference type="eggNOG" id="KOG0167">
    <property type="taxonomic scope" value="Eukaryota"/>
</dbReference>
<dbReference type="PANTHER" id="PTHR46043">
    <property type="entry name" value="ARM REPEAT SUPERFAMILY PROTEIN"/>
    <property type="match status" value="1"/>
</dbReference>
<dbReference type="GO" id="GO:0046961">
    <property type="term" value="F:proton-transporting ATPase activity, rotational mechanism"/>
    <property type="evidence" value="ECO:0007669"/>
    <property type="project" value="InterPro"/>
</dbReference>
<dbReference type="EMBL" id="CM000846">
    <property type="protein sequence ID" value="KRH21580.1"/>
    <property type="molecule type" value="Genomic_DNA"/>
</dbReference>
<reference evidence="6" key="3">
    <citation type="submission" date="2018-07" db="EMBL/GenBank/DDBJ databases">
        <title>WGS assembly of Glycine max.</title>
        <authorList>
            <person name="Schmutz J."/>
            <person name="Cannon S."/>
            <person name="Schlueter J."/>
            <person name="Ma J."/>
            <person name="Mitros T."/>
            <person name="Nelson W."/>
            <person name="Hyten D."/>
            <person name="Song Q."/>
            <person name="Thelen J."/>
            <person name="Cheng J."/>
            <person name="Xu D."/>
            <person name="Hellsten U."/>
            <person name="May G."/>
            <person name="Yu Y."/>
            <person name="Sakurai T."/>
            <person name="Umezawa T."/>
            <person name="Bhattacharyya M."/>
            <person name="Sandhu D."/>
            <person name="Valliyodan B."/>
            <person name="Lindquist E."/>
            <person name="Peto M."/>
            <person name="Grant D."/>
            <person name="Shu S."/>
            <person name="Goodstein D."/>
            <person name="Barry K."/>
            <person name="Futrell-Griggs M."/>
            <person name="Abernathy B."/>
            <person name="Du J."/>
            <person name="Tian Z."/>
            <person name="Zhu L."/>
            <person name="Gill N."/>
            <person name="Joshi T."/>
            <person name="Libault M."/>
            <person name="Sethuraman A."/>
            <person name="Zhang X."/>
            <person name="Shinozaki K."/>
            <person name="Nguyen H."/>
            <person name="Wing R."/>
            <person name="Cregan P."/>
            <person name="Specht J."/>
            <person name="Grimwood J."/>
            <person name="Rokhsar D."/>
            <person name="Stacey G."/>
            <person name="Shoemaker R."/>
            <person name="Jackson S."/>
        </authorList>
    </citation>
    <scope>NUCLEOTIDE SEQUENCE</scope>
    <source>
        <tissue evidence="6">Callus</tissue>
    </source>
</reference>
<keyword evidence="3" id="KW-0472">Membrane</keyword>